<evidence type="ECO:0000256" key="4">
    <source>
        <dbReference type="ARBA" id="ARBA00023125"/>
    </source>
</evidence>
<comment type="similarity">
    <text evidence="2">Belongs to the transcriptional coactivator PC4 family.</text>
</comment>
<reference evidence="9" key="1">
    <citation type="submission" date="2022-07" db="EMBL/GenBank/DDBJ databases">
        <title>Phylogenomic reconstructions and comparative analyses of Kickxellomycotina fungi.</title>
        <authorList>
            <person name="Reynolds N.K."/>
            <person name="Stajich J.E."/>
            <person name="Barry K."/>
            <person name="Grigoriev I.V."/>
            <person name="Crous P."/>
            <person name="Smith M.E."/>
        </authorList>
    </citation>
    <scope>NUCLEOTIDE SEQUENCE</scope>
    <source>
        <strain evidence="9">RSA 567</strain>
    </source>
</reference>
<keyword evidence="6" id="KW-0539">Nucleus</keyword>
<keyword evidence="3" id="KW-0805">Transcription regulation</keyword>
<dbReference type="Proteomes" id="UP001151582">
    <property type="component" value="Unassembled WGS sequence"/>
</dbReference>
<dbReference type="GO" id="GO:0060261">
    <property type="term" value="P:positive regulation of transcription initiation by RNA polymerase II"/>
    <property type="evidence" value="ECO:0007669"/>
    <property type="project" value="InterPro"/>
</dbReference>
<dbReference type="GO" id="GO:0003677">
    <property type="term" value="F:DNA binding"/>
    <property type="evidence" value="ECO:0007669"/>
    <property type="project" value="UniProtKB-KW"/>
</dbReference>
<proteinExistence type="inferred from homology"/>
<evidence type="ECO:0000256" key="3">
    <source>
        <dbReference type="ARBA" id="ARBA00023015"/>
    </source>
</evidence>
<dbReference type="AlphaFoldDB" id="A0A9W8EAQ6"/>
<dbReference type="Pfam" id="PF02229">
    <property type="entry name" value="PC4"/>
    <property type="match status" value="1"/>
</dbReference>
<feature type="compositionally biased region" description="Polar residues" evidence="7">
    <location>
        <begin position="22"/>
        <end position="35"/>
    </location>
</feature>
<dbReference type="OrthoDB" id="2505440at2759"/>
<keyword evidence="4" id="KW-0238">DNA-binding</keyword>
<name>A0A9W8EAQ6_9FUNG</name>
<dbReference type="GO" id="GO:0003713">
    <property type="term" value="F:transcription coactivator activity"/>
    <property type="evidence" value="ECO:0007669"/>
    <property type="project" value="InterPro"/>
</dbReference>
<dbReference type="PANTHER" id="PTHR13215">
    <property type="entry name" value="RNA POLYMERASE II TRANSCRIPTIONAL COACTIVATOR"/>
    <property type="match status" value="1"/>
</dbReference>
<dbReference type="GO" id="GO:0005634">
    <property type="term" value="C:nucleus"/>
    <property type="evidence" value="ECO:0007669"/>
    <property type="project" value="UniProtKB-SubCell"/>
</dbReference>
<dbReference type="SUPFAM" id="SSF54447">
    <property type="entry name" value="ssDNA-binding transcriptional regulator domain"/>
    <property type="match status" value="1"/>
</dbReference>
<dbReference type="InterPro" id="IPR009044">
    <property type="entry name" value="ssDNA-bd_transcriptional_reg"/>
</dbReference>
<protein>
    <recommendedName>
        <fullName evidence="8">Transcriptional coactivator p15 (PC4) C-terminal domain-containing protein</fullName>
    </recommendedName>
</protein>
<evidence type="ECO:0000256" key="7">
    <source>
        <dbReference type="SAM" id="MobiDB-lite"/>
    </source>
</evidence>
<accession>A0A9W8EAQ6</accession>
<dbReference type="InterPro" id="IPR003173">
    <property type="entry name" value="PC4_C"/>
</dbReference>
<dbReference type="EMBL" id="JANBQB010000085">
    <property type="protein sequence ID" value="KAJ1982572.1"/>
    <property type="molecule type" value="Genomic_DNA"/>
</dbReference>
<evidence type="ECO:0000313" key="9">
    <source>
        <dbReference type="EMBL" id="KAJ1982572.1"/>
    </source>
</evidence>
<sequence length="125" mass="13999">MSKRYCSAEVVNSEDEIEHSADSNSNVGSDQPTSVKKQKTKPAPSEPVANSPKKNDDGDPYFELSAKRRITMRKWKDTVFVDIREFWTDPAGTTRPGKKGISLSAAQWESLKQLMPVIDEQLAEL</sequence>
<comment type="caution">
    <text evidence="9">The sequence shown here is derived from an EMBL/GenBank/DDBJ whole genome shotgun (WGS) entry which is preliminary data.</text>
</comment>
<evidence type="ECO:0000259" key="8">
    <source>
        <dbReference type="Pfam" id="PF02229"/>
    </source>
</evidence>
<evidence type="ECO:0000256" key="6">
    <source>
        <dbReference type="ARBA" id="ARBA00023242"/>
    </source>
</evidence>
<evidence type="ECO:0000256" key="2">
    <source>
        <dbReference type="ARBA" id="ARBA00009001"/>
    </source>
</evidence>
<keyword evidence="5" id="KW-0804">Transcription</keyword>
<dbReference type="Gene3D" id="2.30.31.10">
    <property type="entry name" value="Transcriptional Coactivator Pc4, Chain A"/>
    <property type="match status" value="1"/>
</dbReference>
<comment type="subcellular location">
    <subcellularLocation>
        <location evidence="1">Nucleus</location>
    </subcellularLocation>
</comment>
<organism evidence="9 10">
    <name type="scientific">Dimargaris verticillata</name>
    <dbReference type="NCBI Taxonomy" id="2761393"/>
    <lineage>
        <taxon>Eukaryota</taxon>
        <taxon>Fungi</taxon>
        <taxon>Fungi incertae sedis</taxon>
        <taxon>Zoopagomycota</taxon>
        <taxon>Kickxellomycotina</taxon>
        <taxon>Dimargaritomycetes</taxon>
        <taxon>Dimargaritales</taxon>
        <taxon>Dimargaritaceae</taxon>
        <taxon>Dimargaris</taxon>
    </lineage>
</organism>
<dbReference type="InterPro" id="IPR045125">
    <property type="entry name" value="Sub1/Tcp4-like"/>
</dbReference>
<evidence type="ECO:0000313" key="10">
    <source>
        <dbReference type="Proteomes" id="UP001151582"/>
    </source>
</evidence>
<evidence type="ECO:0000256" key="5">
    <source>
        <dbReference type="ARBA" id="ARBA00023163"/>
    </source>
</evidence>
<evidence type="ECO:0000256" key="1">
    <source>
        <dbReference type="ARBA" id="ARBA00004123"/>
    </source>
</evidence>
<feature type="region of interest" description="Disordered" evidence="7">
    <location>
        <begin position="1"/>
        <end position="61"/>
    </location>
</feature>
<keyword evidence="10" id="KW-1185">Reference proteome</keyword>
<feature type="domain" description="Transcriptional coactivator p15 (PC4) C-terminal" evidence="8">
    <location>
        <begin position="62"/>
        <end position="113"/>
    </location>
</feature>
<gene>
    <name evidence="9" type="ORF">H4R34_001655</name>
</gene>